<evidence type="ECO:0000313" key="3">
    <source>
        <dbReference type="EMBL" id="RXR28311.1"/>
    </source>
</evidence>
<dbReference type="SUPFAM" id="SSF101874">
    <property type="entry name" value="YceI-like"/>
    <property type="match status" value="1"/>
</dbReference>
<keyword evidence="1" id="KW-0732">Signal</keyword>
<name>A0A4Q1KF83_9FLAO</name>
<feature type="chain" id="PRO_5020422520" evidence="1">
    <location>
        <begin position="26"/>
        <end position="192"/>
    </location>
</feature>
<dbReference type="Gene3D" id="2.40.128.110">
    <property type="entry name" value="Lipid/polyisoprenoid-binding, YceI-like"/>
    <property type="match status" value="1"/>
</dbReference>
<dbReference type="PANTHER" id="PTHR34406:SF1">
    <property type="entry name" value="PROTEIN YCEI"/>
    <property type="match status" value="1"/>
</dbReference>
<sequence>MKSMKNLKTIALTLFVAATTLTASAQNKKINVEKSKITWIGKKVTGQHDGTLNFSSGTLVFDGKKLKGGSFEVDMTSITVADLQAGKGKEKLEGHLKADDFFGVDKFATSTLEFKTIAAKGGDVYTVTADLTIKGKTLPVTFDLAIGTGTARTSFKVDRTKYDIKYGSGSFFDNLGDKAINDEFELTVSLVY</sequence>
<dbReference type="AlphaFoldDB" id="A0A4Q1KF83"/>
<feature type="signal peptide" evidence="1">
    <location>
        <begin position="1"/>
        <end position="25"/>
    </location>
</feature>
<protein>
    <submittedName>
        <fullName evidence="3">YceI family protein</fullName>
    </submittedName>
</protein>
<dbReference type="SMART" id="SM00867">
    <property type="entry name" value="YceI"/>
    <property type="match status" value="1"/>
</dbReference>
<dbReference type="PANTHER" id="PTHR34406">
    <property type="entry name" value="PROTEIN YCEI"/>
    <property type="match status" value="1"/>
</dbReference>
<reference evidence="4" key="1">
    <citation type="submission" date="2019-01" db="EMBL/GenBank/DDBJ databases">
        <title>Cytophagaceae bacterium strain CAR-16.</title>
        <authorList>
            <person name="Chen W.-M."/>
        </authorList>
    </citation>
    <scope>NUCLEOTIDE SEQUENCE [LARGE SCALE GENOMIC DNA]</scope>
    <source>
        <strain evidence="4">ICH-30</strain>
    </source>
</reference>
<gene>
    <name evidence="3" type="ORF">EQG68_14395</name>
</gene>
<dbReference type="EMBL" id="SBKQ01000019">
    <property type="protein sequence ID" value="RXR28311.1"/>
    <property type="molecule type" value="Genomic_DNA"/>
</dbReference>
<evidence type="ECO:0000256" key="1">
    <source>
        <dbReference type="SAM" id="SignalP"/>
    </source>
</evidence>
<comment type="caution">
    <text evidence="3">The sequence shown here is derived from an EMBL/GenBank/DDBJ whole genome shotgun (WGS) entry which is preliminary data.</text>
</comment>
<organism evidence="3 4">
    <name type="scientific">Flavobacterium piscinae</name>
    <dbReference type="NCBI Taxonomy" id="2506424"/>
    <lineage>
        <taxon>Bacteria</taxon>
        <taxon>Pseudomonadati</taxon>
        <taxon>Bacteroidota</taxon>
        <taxon>Flavobacteriia</taxon>
        <taxon>Flavobacteriales</taxon>
        <taxon>Flavobacteriaceae</taxon>
        <taxon>Flavobacterium</taxon>
    </lineage>
</organism>
<evidence type="ECO:0000259" key="2">
    <source>
        <dbReference type="SMART" id="SM00867"/>
    </source>
</evidence>
<proteinExistence type="predicted"/>
<dbReference type="OrthoDB" id="951410at2"/>
<evidence type="ECO:0000313" key="4">
    <source>
        <dbReference type="Proteomes" id="UP000289734"/>
    </source>
</evidence>
<accession>A0A4Q1KF83</accession>
<feature type="domain" description="Lipid/polyisoprenoid-binding YceI-like" evidence="2">
    <location>
        <begin position="27"/>
        <end position="191"/>
    </location>
</feature>
<keyword evidence="4" id="KW-1185">Reference proteome</keyword>
<dbReference type="Proteomes" id="UP000289734">
    <property type="component" value="Unassembled WGS sequence"/>
</dbReference>
<dbReference type="Pfam" id="PF04264">
    <property type="entry name" value="YceI"/>
    <property type="match status" value="1"/>
</dbReference>
<dbReference type="InterPro" id="IPR036761">
    <property type="entry name" value="TTHA0802/YceI-like_sf"/>
</dbReference>
<dbReference type="InterPro" id="IPR007372">
    <property type="entry name" value="Lipid/polyisoprenoid-bd_YceI"/>
</dbReference>